<comment type="cofactor">
    <cofactor evidence="7">
        <name>Cu(2+)</name>
        <dbReference type="ChEBI" id="CHEBI:29036"/>
    </cofactor>
    <text evidence="7">The crystal structure with reduced Cu(1+) has also been determined.</text>
</comment>
<evidence type="ECO:0000256" key="2">
    <source>
        <dbReference type="ARBA" id="ARBA00022448"/>
    </source>
</evidence>
<dbReference type="InterPro" id="IPR000923">
    <property type="entry name" value="BlueCu_1"/>
</dbReference>
<dbReference type="PANTHER" id="PTHR36507">
    <property type="entry name" value="BLL1555 PROTEIN"/>
    <property type="match status" value="1"/>
</dbReference>
<gene>
    <name evidence="9" type="ORF">CJP73_03705</name>
</gene>
<dbReference type="CDD" id="cd04220">
    <property type="entry name" value="Halocyanin"/>
    <property type="match status" value="1"/>
</dbReference>
<keyword evidence="3 7" id="KW-0479">Metal-binding</keyword>
<organism evidence="9 10">
    <name type="scientific">Neopusillimonas maritima</name>
    <dbReference type="NCBI Taxonomy" id="2026239"/>
    <lineage>
        <taxon>Bacteria</taxon>
        <taxon>Pseudomonadati</taxon>
        <taxon>Pseudomonadota</taxon>
        <taxon>Betaproteobacteria</taxon>
        <taxon>Burkholderiales</taxon>
        <taxon>Alcaligenaceae</taxon>
        <taxon>Neopusillimonas</taxon>
    </lineage>
</organism>
<dbReference type="Proteomes" id="UP000266206">
    <property type="component" value="Unassembled WGS sequence"/>
</dbReference>
<evidence type="ECO:0000256" key="4">
    <source>
        <dbReference type="ARBA" id="ARBA00022764"/>
    </source>
</evidence>
<dbReference type="GO" id="GO:0042597">
    <property type="term" value="C:periplasmic space"/>
    <property type="evidence" value="ECO:0007669"/>
    <property type="project" value="UniProtKB-SubCell"/>
</dbReference>
<reference evidence="9 10" key="1">
    <citation type="submission" date="2017-08" db="EMBL/GenBank/DDBJ databases">
        <title>Pusillimonas indicus sp. nov., a member of the family Alcaligenaceae isolated from surface seawater.</title>
        <authorList>
            <person name="Li J."/>
        </authorList>
    </citation>
    <scope>NUCLEOTIDE SEQUENCE [LARGE SCALE GENOMIC DNA]</scope>
    <source>
        <strain evidence="9 10">L52-1-41</strain>
    </source>
</reference>
<evidence type="ECO:0000256" key="1">
    <source>
        <dbReference type="ARBA" id="ARBA00004418"/>
    </source>
</evidence>
<feature type="binding site" evidence="7">
    <location>
        <position position="130"/>
    </location>
    <ligand>
        <name>Cu cation</name>
        <dbReference type="ChEBI" id="CHEBI:23378"/>
    </ligand>
</feature>
<feature type="binding site" evidence="7">
    <location>
        <position position="125"/>
    </location>
    <ligand>
        <name>Cu cation</name>
        <dbReference type="ChEBI" id="CHEBI:23378"/>
    </ligand>
</feature>
<comment type="subcellular location">
    <subcellularLocation>
        <location evidence="1">Periplasm</location>
    </subcellularLocation>
</comment>
<dbReference type="PANTHER" id="PTHR36507:SF1">
    <property type="entry name" value="BLL1555 PROTEIN"/>
    <property type="match status" value="1"/>
</dbReference>
<evidence type="ECO:0000256" key="3">
    <source>
        <dbReference type="ARBA" id="ARBA00022723"/>
    </source>
</evidence>
<proteinExistence type="predicted"/>
<dbReference type="AlphaFoldDB" id="A0A3A1YYC4"/>
<dbReference type="InterPro" id="IPR028871">
    <property type="entry name" value="BlueCu_1_BS"/>
</dbReference>
<evidence type="ECO:0000313" key="9">
    <source>
        <dbReference type="EMBL" id="RIY42545.1"/>
    </source>
</evidence>
<evidence type="ECO:0000313" key="10">
    <source>
        <dbReference type="Proteomes" id="UP000266206"/>
    </source>
</evidence>
<dbReference type="Pfam" id="PF00127">
    <property type="entry name" value="Copper-bind"/>
    <property type="match status" value="1"/>
</dbReference>
<evidence type="ECO:0000259" key="8">
    <source>
        <dbReference type="Pfam" id="PF00127"/>
    </source>
</evidence>
<dbReference type="OrthoDB" id="9757546at2"/>
<dbReference type="RefSeq" id="WP_119515477.1">
    <property type="nucleotide sequence ID" value="NZ_NQYH01000001.1"/>
</dbReference>
<dbReference type="GO" id="GO:0005507">
    <property type="term" value="F:copper ion binding"/>
    <property type="evidence" value="ECO:0007669"/>
    <property type="project" value="InterPro"/>
</dbReference>
<sequence length="172" mass="18426">MKAFVDNARRRALLSGGAGLLLSALFSRRSVASEAVEISMSGAASGAHVWFRPRGLFIQPGQTVRWVNHEVGNVHTVTAYHPDNGKPLRIPGGAASWDSGYLMPDESFALKFDKPGIYDYFCIPHEHAGMVGRIVVGHVDASVRPYATTDALLPAAAVAGFPDVAGILKNRD</sequence>
<dbReference type="PRINTS" id="PR00157">
    <property type="entry name" value="PLASTOCYANIN"/>
</dbReference>
<dbReference type="SUPFAM" id="SSF49503">
    <property type="entry name" value="Cupredoxins"/>
    <property type="match status" value="1"/>
</dbReference>
<dbReference type="GO" id="GO:0009055">
    <property type="term" value="F:electron transfer activity"/>
    <property type="evidence" value="ECO:0007669"/>
    <property type="project" value="InterPro"/>
</dbReference>
<dbReference type="InterPro" id="IPR002387">
    <property type="entry name" value="Plastocyanin"/>
</dbReference>
<comment type="caution">
    <text evidence="9">The sequence shown here is derived from an EMBL/GenBank/DDBJ whole genome shotgun (WGS) entry which is preliminary data.</text>
</comment>
<feature type="binding site" evidence="7">
    <location>
        <position position="75"/>
    </location>
    <ligand>
        <name>Cu cation</name>
        <dbReference type="ChEBI" id="CHEBI:23378"/>
    </ligand>
</feature>
<keyword evidence="4" id="KW-0574">Periplasm</keyword>
<evidence type="ECO:0000256" key="7">
    <source>
        <dbReference type="PIRSR" id="PIRSR602387-1"/>
    </source>
</evidence>
<dbReference type="PROSITE" id="PS00196">
    <property type="entry name" value="COPPER_BLUE"/>
    <property type="match status" value="1"/>
</dbReference>
<feature type="binding site" evidence="7">
    <location>
        <position position="122"/>
    </location>
    <ligand>
        <name>Cu cation</name>
        <dbReference type="ChEBI" id="CHEBI:23378"/>
    </ligand>
</feature>
<keyword evidence="6 7" id="KW-0186">Copper</keyword>
<accession>A0A3A1YYC4</accession>
<dbReference type="InterPro" id="IPR052721">
    <property type="entry name" value="ET_Amicyanin"/>
</dbReference>
<keyword evidence="2" id="KW-0813">Transport</keyword>
<name>A0A3A1YYC4_9BURK</name>
<keyword evidence="5" id="KW-0249">Electron transport</keyword>
<dbReference type="InterPro" id="IPR008972">
    <property type="entry name" value="Cupredoxin"/>
</dbReference>
<evidence type="ECO:0000256" key="6">
    <source>
        <dbReference type="ARBA" id="ARBA00023008"/>
    </source>
</evidence>
<protein>
    <recommendedName>
        <fullName evidence="8">Blue (type 1) copper domain-containing protein</fullName>
    </recommendedName>
</protein>
<dbReference type="Gene3D" id="2.60.40.420">
    <property type="entry name" value="Cupredoxins - blue copper proteins"/>
    <property type="match status" value="1"/>
</dbReference>
<evidence type="ECO:0000256" key="5">
    <source>
        <dbReference type="ARBA" id="ARBA00022982"/>
    </source>
</evidence>
<feature type="domain" description="Blue (type 1) copper" evidence="8">
    <location>
        <begin position="43"/>
        <end position="136"/>
    </location>
</feature>
<dbReference type="EMBL" id="NQYH01000001">
    <property type="protein sequence ID" value="RIY42545.1"/>
    <property type="molecule type" value="Genomic_DNA"/>
</dbReference>